<proteinExistence type="predicted"/>
<comment type="caution">
    <text evidence="6">The sequence shown here is derived from an EMBL/GenBank/DDBJ whole genome shotgun (WGS) entry which is preliminary data.</text>
</comment>
<organism evidence="6 7">
    <name type="scientific">Ditylenchus destructor</name>
    <dbReference type="NCBI Taxonomy" id="166010"/>
    <lineage>
        <taxon>Eukaryota</taxon>
        <taxon>Metazoa</taxon>
        <taxon>Ecdysozoa</taxon>
        <taxon>Nematoda</taxon>
        <taxon>Chromadorea</taxon>
        <taxon>Rhabditida</taxon>
        <taxon>Tylenchina</taxon>
        <taxon>Tylenchomorpha</taxon>
        <taxon>Sphaerularioidea</taxon>
        <taxon>Anguinidae</taxon>
        <taxon>Anguininae</taxon>
        <taxon>Ditylenchus</taxon>
    </lineage>
</organism>
<evidence type="ECO:0000256" key="3">
    <source>
        <dbReference type="ARBA" id="ARBA00022989"/>
    </source>
</evidence>
<evidence type="ECO:0000256" key="5">
    <source>
        <dbReference type="SAM" id="Phobius"/>
    </source>
</evidence>
<evidence type="ECO:0000313" key="7">
    <source>
        <dbReference type="Proteomes" id="UP001201812"/>
    </source>
</evidence>
<gene>
    <name evidence="6" type="ORF">DdX_11900</name>
</gene>
<keyword evidence="7" id="KW-1185">Reference proteome</keyword>
<evidence type="ECO:0000256" key="1">
    <source>
        <dbReference type="ARBA" id="ARBA00004141"/>
    </source>
</evidence>
<comment type="subcellular location">
    <subcellularLocation>
        <location evidence="1">Membrane</location>
        <topology evidence="1">Multi-pass membrane protein</topology>
    </subcellularLocation>
</comment>
<dbReference type="InterPro" id="IPR052860">
    <property type="entry name" value="NRL-GPCR1"/>
</dbReference>
<dbReference type="Proteomes" id="UP001201812">
    <property type="component" value="Unassembled WGS sequence"/>
</dbReference>
<reference evidence="6" key="1">
    <citation type="submission" date="2022-01" db="EMBL/GenBank/DDBJ databases">
        <title>Genome Sequence Resource for Two Populations of Ditylenchus destructor, the Migratory Endoparasitic Phytonematode.</title>
        <authorList>
            <person name="Zhang H."/>
            <person name="Lin R."/>
            <person name="Xie B."/>
        </authorList>
    </citation>
    <scope>NUCLEOTIDE SEQUENCE</scope>
    <source>
        <strain evidence="6">BazhouSP</strain>
    </source>
</reference>
<dbReference type="AlphaFoldDB" id="A0AAD4N1W9"/>
<dbReference type="EMBL" id="JAKKPZ010000035">
    <property type="protein sequence ID" value="KAI1708512.1"/>
    <property type="molecule type" value="Genomic_DNA"/>
</dbReference>
<keyword evidence="2 5" id="KW-0812">Transmembrane</keyword>
<feature type="transmembrane region" description="Helical" evidence="5">
    <location>
        <begin position="144"/>
        <end position="163"/>
    </location>
</feature>
<dbReference type="Pfam" id="PF10292">
    <property type="entry name" value="7TM_GPCR_Srab"/>
    <property type="match status" value="1"/>
</dbReference>
<feature type="transmembrane region" description="Helical" evidence="5">
    <location>
        <begin position="20"/>
        <end position="41"/>
    </location>
</feature>
<feature type="transmembrane region" description="Helical" evidence="5">
    <location>
        <begin position="193"/>
        <end position="212"/>
    </location>
</feature>
<evidence type="ECO:0000256" key="2">
    <source>
        <dbReference type="ARBA" id="ARBA00022692"/>
    </source>
</evidence>
<feature type="transmembrane region" description="Helical" evidence="5">
    <location>
        <begin position="239"/>
        <end position="261"/>
    </location>
</feature>
<feature type="transmembrane region" description="Helical" evidence="5">
    <location>
        <begin position="281"/>
        <end position="303"/>
    </location>
</feature>
<evidence type="ECO:0000313" key="6">
    <source>
        <dbReference type="EMBL" id="KAI1708512.1"/>
    </source>
</evidence>
<dbReference type="PANTHER" id="PTHR47521">
    <property type="entry name" value="SERPENTINE RECEPTOR, CLASS E (EPSILON)-RELATED"/>
    <property type="match status" value="1"/>
</dbReference>
<keyword evidence="4 5" id="KW-0472">Membrane</keyword>
<protein>
    <submittedName>
        <fullName evidence="6">Serpentine type 7TM GPCR receptor class ab chemoreceptor domain-containing protein</fullName>
    </submittedName>
</protein>
<dbReference type="InterPro" id="IPR019408">
    <property type="entry name" value="7TM_GPCR_serpentine_rcpt_Srab"/>
</dbReference>
<dbReference type="GO" id="GO:0016020">
    <property type="term" value="C:membrane"/>
    <property type="evidence" value="ECO:0007669"/>
    <property type="project" value="UniProtKB-SubCell"/>
</dbReference>
<evidence type="ECO:0000256" key="4">
    <source>
        <dbReference type="ARBA" id="ARBA00023136"/>
    </source>
</evidence>
<sequence>MNLSFYSSNDTRFSMNQHDLLIGGHWLFTLLNLLLSLYIICRLKKITLIHVNLRLVLCYTFFIQYNLISIGRIGDELNVWITGYFEPSRPDLLPLRNLICLITKVIHDTGILLSANADLLVLLERLLATFMKTYERKGCKIGGAIVTASYCACFTFISALFIYDQFMSDSYDIWSSTTSCHTSVVHPETILIFWYWSVCASTTGGIGLLLLYKFNKRMSHKWLGGNLGRRYQYNENVRTLRAVIPAIALNAFCFTIGLYFVRKLFTNYMEENLGVILPDTPLIQFIYAFADVYGLIFIVAFIIRNHQVAQILVNDIRSFCRNAKHQVEQTLDMSPSLKQKHGQYSVHPDKMTATHFEQLREMWK</sequence>
<dbReference type="PANTHER" id="PTHR47521:SF7">
    <property type="entry name" value="SERPENTINE RECEPTOR CLASS EPSILON-6"/>
    <property type="match status" value="1"/>
</dbReference>
<keyword evidence="3 5" id="KW-1133">Transmembrane helix</keyword>
<keyword evidence="6" id="KW-0675">Receptor</keyword>
<accession>A0AAD4N1W9</accession>
<name>A0AAD4N1W9_9BILA</name>